<evidence type="ECO:0000313" key="2">
    <source>
        <dbReference type="Proteomes" id="UP000191812"/>
    </source>
</evidence>
<reference evidence="1 2" key="1">
    <citation type="submission" date="2016-01" db="EMBL/GenBank/DDBJ databases">
        <authorList>
            <person name="Regsiter A."/>
            <person name="william w."/>
        </authorList>
    </citation>
    <scope>NUCLEOTIDE SEQUENCE [LARGE SCALE GENOMIC DNA]</scope>
    <source>
        <strain evidence="1 2">CFBP 6927</strain>
    </source>
</reference>
<evidence type="ECO:0000313" key="1">
    <source>
        <dbReference type="EMBL" id="CUX31859.1"/>
    </source>
</evidence>
<dbReference type="RefSeq" id="WP_080833409.1">
    <property type="nucleotide sequence ID" value="NZ_LT009756.1"/>
</dbReference>
<protein>
    <recommendedName>
        <fullName evidence="3">Phage tail assembly protein</fullName>
    </recommendedName>
</protein>
<evidence type="ECO:0008006" key="3">
    <source>
        <dbReference type="Google" id="ProtNLM"/>
    </source>
</evidence>
<sequence length="106" mass="11455">MMQDTQTPVTTWRTVEHKLIHPVAGPDGNISSVVLKEPDIEALEKIDDLGIIEGKPMKVAQIRGIIGAVSGLPDEALKRIHRDDFAALGELAVPLLAAPEKEKGKD</sequence>
<dbReference type="Proteomes" id="UP000191812">
    <property type="component" value="Unassembled WGS sequence"/>
</dbReference>
<dbReference type="InterPro" id="IPR019289">
    <property type="entry name" value="Phage_tail_E/E"/>
</dbReference>
<comment type="caution">
    <text evidence="1">The sequence shown here is derived from an EMBL/GenBank/DDBJ whole genome shotgun (WGS) entry which is preliminary data.</text>
</comment>
<dbReference type="Pfam" id="PF10109">
    <property type="entry name" value="Phage_TAC_7"/>
    <property type="match status" value="1"/>
</dbReference>
<organism evidence="1 2">
    <name type="scientific">Agrobacterium genomosp. 13 str. CFBP 6927</name>
    <dbReference type="NCBI Taxonomy" id="1183428"/>
    <lineage>
        <taxon>Bacteria</taxon>
        <taxon>Pseudomonadati</taxon>
        <taxon>Pseudomonadota</taxon>
        <taxon>Alphaproteobacteria</taxon>
        <taxon>Hyphomicrobiales</taxon>
        <taxon>Rhizobiaceae</taxon>
        <taxon>Rhizobium/Agrobacterium group</taxon>
        <taxon>Agrobacterium</taxon>
        <taxon>Agrobacterium tumefaciens complex</taxon>
    </lineage>
</organism>
<keyword evidence="2" id="KW-1185">Reference proteome</keyword>
<dbReference type="EMBL" id="FBWH01000023">
    <property type="protein sequence ID" value="CUX31859.1"/>
    <property type="molecule type" value="Genomic_DNA"/>
</dbReference>
<accession>A0ABP2BJE6</accession>
<proteinExistence type="predicted"/>
<name>A0ABP2BJE6_9HYPH</name>
<gene>
    <name evidence="1" type="ORF">AGR13a_Cc30154</name>
</gene>